<keyword evidence="2" id="KW-1185">Reference proteome</keyword>
<accession>A0ABN2QRK8</accession>
<proteinExistence type="predicted"/>
<evidence type="ECO:0008006" key="3">
    <source>
        <dbReference type="Google" id="ProtNLM"/>
    </source>
</evidence>
<dbReference type="EMBL" id="BAAAOG010000002">
    <property type="protein sequence ID" value="GAA1957210.1"/>
    <property type="molecule type" value="Genomic_DNA"/>
</dbReference>
<evidence type="ECO:0000313" key="2">
    <source>
        <dbReference type="Proteomes" id="UP001499933"/>
    </source>
</evidence>
<dbReference type="RefSeq" id="WP_344093845.1">
    <property type="nucleotide sequence ID" value="NZ_BAAAOG010000002.1"/>
</dbReference>
<sequence>MKVMIVVLVAIAVAAVLVLFYGAVRPEGDAGAAQGGVGGGLGWLVPRPTLGFADVRSASCADQELRVLVVAANGRCDIPLRDPSQIVLCVDDPTTVEITTKGKEYPEQPVAASRLSCADPQAISIYDPGTKLTIRCPGLAPCAVRVIEP</sequence>
<gene>
    <name evidence="1" type="ORF">GCM10009776_19280</name>
</gene>
<protein>
    <recommendedName>
        <fullName evidence="3">NusG domain-containing protein</fullName>
    </recommendedName>
</protein>
<name>A0ABN2QRK8_9MICO</name>
<organism evidence="1 2">
    <name type="scientific">Microbacterium deminutum</name>
    <dbReference type="NCBI Taxonomy" id="344164"/>
    <lineage>
        <taxon>Bacteria</taxon>
        <taxon>Bacillati</taxon>
        <taxon>Actinomycetota</taxon>
        <taxon>Actinomycetes</taxon>
        <taxon>Micrococcales</taxon>
        <taxon>Microbacteriaceae</taxon>
        <taxon>Microbacterium</taxon>
    </lineage>
</organism>
<dbReference type="Proteomes" id="UP001499933">
    <property type="component" value="Unassembled WGS sequence"/>
</dbReference>
<evidence type="ECO:0000313" key="1">
    <source>
        <dbReference type="EMBL" id="GAA1957210.1"/>
    </source>
</evidence>
<reference evidence="1 2" key="1">
    <citation type="journal article" date="2019" name="Int. J. Syst. Evol. Microbiol.">
        <title>The Global Catalogue of Microorganisms (GCM) 10K type strain sequencing project: providing services to taxonomists for standard genome sequencing and annotation.</title>
        <authorList>
            <consortium name="The Broad Institute Genomics Platform"/>
            <consortium name="The Broad Institute Genome Sequencing Center for Infectious Disease"/>
            <person name="Wu L."/>
            <person name="Ma J."/>
        </authorList>
    </citation>
    <scope>NUCLEOTIDE SEQUENCE [LARGE SCALE GENOMIC DNA]</scope>
    <source>
        <strain evidence="1 2">JCM 14901</strain>
    </source>
</reference>
<comment type="caution">
    <text evidence="1">The sequence shown here is derived from an EMBL/GenBank/DDBJ whole genome shotgun (WGS) entry which is preliminary data.</text>
</comment>